<dbReference type="Proteomes" id="UP000046122">
    <property type="component" value="Unassembled WGS sequence"/>
</dbReference>
<organism evidence="1 2">
    <name type="scientific">Mesorhizobium plurifarium</name>
    <dbReference type="NCBI Taxonomy" id="69974"/>
    <lineage>
        <taxon>Bacteria</taxon>
        <taxon>Pseudomonadati</taxon>
        <taxon>Pseudomonadota</taxon>
        <taxon>Alphaproteobacteria</taxon>
        <taxon>Hyphomicrobiales</taxon>
        <taxon>Phyllobacteriaceae</taxon>
        <taxon>Mesorhizobium</taxon>
    </lineage>
</organism>
<gene>
    <name evidence="1" type="ORF">MPL3365_70253</name>
</gene>
<name>A0A090GW17_MESPL</name>
<accession>A0A090GW17</accession>
<dbReference type="EMBL" id="CCNE01000065">
    <property type="protein sequence ID" value="CDX62104.1"/>
    <property type="molecule type" value="Genomic_DNA"/>
</dbReference>
<reference evidence="1 2" key="1">
    <citation type="submission" date="2014-08" db="EMBL/GenBank/DDBJ databases">
        <authorList>
            <person name="Moulin Lionel"/>
        </authorList>
    </citation>
    <scope>NUCLEOTIDE SEQUENCE [LARGE SCALE GENOMIC DNA]</scope>
</reference>
<protein>
    <submittedName>
        <fullName evidence="1">Uncharacterized protein</fullName>
    </submittedName>
</protein>
<proteinExistence type="predicted"/>
<evidence type="ECO:0000313" key="1">
    <source>
        <dbReference type="EMBL" id="CDX62104.1"/>
    </source>
</evidence>
<dbReference type="AlphaFoldDB" id="A0A090GW17"/>
<sequence length="58" mass="6711">MHRGGQEQGVQDTLALWPTEYKATEVRRANRIRPALTRRGSGRPAKGFRQSLGWRLEY</sequence>
<evidence type="ECO:0000313" key="2">
    <source>
        <dbReference type="Proteomes" id="UP000046122"/>
    </source>
</evidence>